<reference evidence="2 3" key="1">
    <citation type="submission" date="2024-02" db="EMBL/GenBank/DDBJ databases">
        <authorList>
            <person name="Chen Y."/>
            <person name="Shah S."/>
            <person name="Dougan E. K."/>
            <person name="Thang M."/>
            <person name="Chan C."/>
        </authorList>
    </citation>
    <scope>NUCLEOTIDE SEQUENCE [LARGE SCALE GENOMIC DNA]</scope>
</reference>
<sequence>MSTKAREDIYYGKTTEEALMTSETAVLDEEVNHSEHRHFNTVLIQKVLLGNVMALWLQSSFLALTFQHGMSQARIKLAISMIFSALQAAVRCYRVSTQTGVCGLCVSVVVMFFVAWSFVKVWKAYTCEDHLWNLTTGCVTAEEYDIIPRWSGQHNMGTR</sequence>
<organism evidence="2 3">
    <name type="scientific">Durusdinium trenchii</name>
    <dbReference type="NCBI Taxonomy" id="1381693"/>
    <lineage>
        <taxon>Eukaryota</taxon>
        <taxon>Sar</taxon>
        <taxon>Alveolata</taxon>
        <taxon>Dinophyceae</taxon>
        <taxon>Suessiales</taxon>
        <taxon>Symbiodiniaceae</taxon>
        <taxon>Durusdinium</taxon>
    </lineage>
</organism>
<keyword evidence="1" id="KW-1133">Transmembrane helix</keyword>
<keyword evidence="3" id="KW-1185">Reference proteome</keyword>
<feature type="transmembrane region" description="Helical" evidence="1">
    <location>
        <begin position="100"/>
        <end position="119"/>
    </location>
</feature>
<evidence type="ECO:0000313" key="3">
    <source>
        <dbReference type="Proteomes" id="UP001642464"/>
    </source>
</evidence>
<keyword evidence="1" id="KW-0812">Transmembrane</keyword>
<gene>
    <name evidence="2" type="ORF">SCF082_LOCUS50418</name>
</gene>
<comment type="caution">
    <text evidence="2">The sequence shown here is derived from an EMBL/GenBank/DDBJ whole genome shotgun (WGS) entry which is preliminary data.</text>
</comment>
<proteinExistence type="predicted"/>
<evidence type="ECO:0000313" key="2">
    <source>
        <dbReference type="EMBL" id="CAK9108401.1"/>
    </source>
</evidence>
<dbReference type="Proteomes" id="UP001642464">
    <property type="component" value="Unassembled WGS sequence"/>
</dbReference>
<evidence type="ECO:0000256" key="1">
    <source>
        <dbReference type="SAM" id="Phobius"/>
    </source>
</evidence>
<name>A0ABP0S7S0_9DINO</name>
<dbReference type="EMBL" id="CAXAMM010043084">
    <property type="protein sequence ID" value="CAK9108401.1"/>
    <property type="molecule type" value="Genomic_DNA"/>
</dbReference>
<keyword evidence="1" id="KW-0472">Membrane</keyword>
<protein>
    <submittedName>
        <fullName evidence="2">Uncharacterized protein</fullName>
    </submittedName>
</protein>
<feature type="transmembrane region" description="Helical" evidence="1">
    <location>
        <begin position="47"/>
        <end position="67"/>
    </location>
</feature>
<accession>A0ABP0S7S0</accession>